<keyword evidence="2" id="KW-0812">Transmembrane</keyword>
<feature type="region of interest" description="Disordered" evidence="1">
    <location>
        <begin position="1"/>
        <end position="21"/>
    </location>
</feature>
<feature type="transmembrane region" description="Helical" evidence="2">
    <location>
        <begin position="253"/>
        <end position="272"/>
    </location>
</feature>
<organism evidence="3 4">
    <name type="scientific">Candidatus Limosilactobacillus merdavium</name>
    <dbReference type="NCBI Taxonomy" id="2838651"/>
    <lineage>
        <taxon>Bacteria</taxon>
        <taxon>Bacillati</taxon>
        <taxon>Bacillota</taxon>
        <taxon>Bacilli</taxon>
        <taxon>Lactobacillales</taxon>
        <taxon>Lactobacillaceae</taxon>
        <taxon>Limosilactobacillus</taxon>
    </lineage>
</organism>
<comment type="caution">
    <text evidence="3">The sequence shown here is derived from an EMBL/GenBank/DDBJ whole genome shotgun (WGS) entry which is preliminary data.</text>
</comment>
<feature type="transmembrane region" description="Helical" evidence="2">
    <location>
        <begin position="177"/>
        <end position="195"/>
    </location>
</feature>
<evidence type="ECO:0000256" key="2">
    <source>
        <dbReference type="SAM" id="Phobius"/>
    </source>
</evidence>
<keyword evidence="2" id="KW-1133">Transmembrane helix</keyword>
<reference evidence="3" key="1">
    <citation type="journal article" date="2021" name="PeerJ">
        <title>Extensive microbial diversity within the chicken gut microbiome revealed by metagenomics and culture.</title>
        <authorList>
            <person name="Gilroy R."/>
            <person name="Ravi A."/>
            <person name="Getino M."/>
            <person name="Pursley I."/>
            <person name="Horton D.L."/>
            <person name="Alikhan N.F."/>
            <person name="Baker D."/>
            <person name="Gharbi K."/>
            <person name="Hall N."/>
            <person name="Watson M."/>
            <person name="Adriaenssens E.M."/>
            <person name="Foster-Nyarko E."/>
            <person name="Jarju S."/>
            <person name="Secka A."/>
            <person name="Antonio M."/>
            <person name="Oren A."/>
            <person name="Chaudhuri R.R."/>
            <person name="La Ragione R."/>
            <person name="Hildebrand F."/>
            <person name="Pallen M.J."/>
        </authorList>
    </citation>
    <scope>NUCLEOTIDE SEQUENCE</scope>
    <source>
        <strain evidence="3">876</strain>
    </source>
</reference>
<feature type="transmembrane region" description="Helical" evidence="2">
    <location>
        <begin position="207"/>
        <end position="233"/>
    </location>
</feature>
<proteinExistence type="predicted"/>
<evidence type="ECO:0000256" key="1">
    <source>
        <dbReference type="SAM" id="MobiDB-lite"/>
    </source>
</evidence>
<keyword evidence="2" id="KW-0472">Membrane</keyword>
<dbReference type="Proteomes" id="UP000824180">
    <property type="component" value="Unassembled WGS sequence"/>
</dbReference>
<evidence type="ECO:0000313" key="3">
    <source>
        <dbReference type="EMBL" id="MBU3829379.1"/>
    </source>
</evidence>
<sequence length="278" mass="30289">METRSALRQEREEKKQQKEKPVKRRHPAFIIWGTVLLTLLTLSMILNQTILNARFAVHEITTSNLSTTLMDNVNQGLSQYGISSNVISSSESNKLIKQAVNQVYSGKEINLNLQSEVNNVGDSVSQAAAKYGISASIPSSVTSEAGSNISNAVNSQLNTPQVKQLTNGITIAKTVDHIVMIGSLIGLIVMAIMALPGRHLLGSFSWIGLWGTIIVYALILGLSAIISQVGAQFPDYSTFTAQLATDFQSQAQNIWIVLLIITIILFLVRIGGRVVKRQ</sequence>
<protein>
    <submittedName>
        <fullName evidence="3">Uncharacterized protein</fullName>
    </submittedName>
</protein>
<gene>
    <name evidence="3" type="ORF">H9843_00510</name>
</gene>
<feature type="transmembrane region" description="Helical" evidence="2">
    <location>
        <begin position="28"/>
        <end position="46"/>
    </location>
</feature>
<name>A0A9E2KTY9_9LACO</name>
<accession>A0A9E2KTY9</accession>
<feature type="compositionally biased region" description="Basic and acidic residues" evidence="1">
    <location>
        <begin position="1"/>
        <end position="20"/>
    </location>
</feature>
<dbReference type="AlphaFoldDB" id="A0A9E2KTY9"/>
<evidence type="ECO:0000313" key="4">
    <source>
        <dbReference type="Proteomes" id="UP000824180"/>
    </source>
</evidence>
<reference evidence="3" key="2">
    <citation type="submission" date="2021-04" db="EMBL/GenBank/DDBJ databases">
        <authorList>
            <person name="Gilroy R."/>
        </authorList>
    </citation>
    <scope>NUCLEOTIDE SEQUENCE</scope>
    <source>
        <strain evidence="3">876</strain>
    </source>
</reference>
<dbReference type="EMBL" id="JAHLFK010000002">
    <property type="protein sequence ID" value="MBU3829379.1"/>
    <property type="molecule type" value="Genomic_DNA"/>
</dbReference>